<keyword evidence="5" id="KW-1133">Transmembrane helix</keyword>
<keyword evidence="2" id="KW-1005">Bacterial flagellum biogenesis</keyword>
<evidence type="ECO:0000256" key="4">
    <source>
        <dbReference type="SAM" id="MobiDB-lite"/>
    </source>
</evidence>
<protein>
    <recommendedName>
        <fullName evidence="1">Flagellar biosynthetic protein FlhB</fullName>
    </recommendedName>
</protein>
<gene>
    <name evidence="6" type="primary">flhB_2</name>
    <name evidence="6" type="ORF">NCTC12126_03064</name>
</gene>
<sequence length="168" mass="17988">MAEDNDDKTEAPTPHRLEKAREEGQVPRSRELTSLLILVVGVCIIWWGGESFARRLAGMLSAGLRFDHSMVNDPNLILSQIILLVKNAMIALLPLISGVVLVALVSPVLLGGAGLQREIAATQIFQAQPAAGDRQNVFCPDGRGAGKGDPEIGPDGQHRRVFPLAPLA</sequence>
<organism evidence="6 7">
    <name type="scientific">Enterobacter cancerogenus</name>
    <dbReference type="NCBI Taxonomy" id="69218"/>
    <lineage>
        <taxon>Bacteria</taxon>
        <taxon>Pseudomonadati</taxon>
        <taxon>Pseudomonadota</taxon>
        <taxon>Gammaproteobacteria</taxon>
        <taxon>Enterobacterales</taxon>
        <taxon>Enterobacteriaceae</taxon>
        <taxon>Enterobacter</taxon>
        <taxon>Enterobacter cloacae complex</taxon>
    </lineage>
</organism>
<dbReference type="GO" id="GO:0005886">
    <property type="term" value="C:plasma membrane"/>
    <property type="evidence" value="ECO:0007669"/>
    <property type="project" value="TreeGrafter"/>
</dbReference>
<feature type="region of interest" description="Disordered" evidence="4">
    <location>
        <begin position="1"/>
        <end position="25"/>
    </location>
</feature>
<reference evidence="6 7" key="1">
    <citation type="submission" date="2019-03" db="EMBL/GenBank/DDBJ databases">
        <authorList>
            <consortium name="Pathogen Informatics"/>
        </authorList>
    </citation>
    <scope>NUCLEOTIDE SEQUENCE [LARGE SCALE GENOMIC DNA]</scope>
    <source>
        <strain evidence="6 7">NCTC12126</strain>
    </source>
</reference>
<feature type="compositionally biased region" description="Basic and acidic residues" evidence="4">
    <location>
        <begin position="8"/>
        <end position="25"/>
    </location>
</feature>
<dbReference type="InterPro" id="IPR006135">
    <property type="entry name" value="T3SS_substrate_exporter"/>
</dbReference>
<keyword evidence="5" id="KW-0812">Transmembrane</keyword>
<dbReference type="Proteomes" id="UP000351155">
    <property type="component" value="Unassembled WGS sequence"/>
</dbReference>
<accession>A0A484Y5V4</accession>
<keyword evidence="3" id="KW-1006">Bacterial flagellum protein export</keyword>
<keyword evidence="5" id="KW-0472">Membrane</keyword>
<evidence type="ECO:0000313" key="7">
    <source>
        <dbReference type="Proteomes" id="UP000351155"/>
    </source>
</evidence>
<dbReference type="EMBL" id="CAADIW010000024">
    <property type="protein sequence ID" value="VFS31007.1"/>
    <property type="molecule type" value="Genomic_DNA"/>
</dbReference>
<dbReference type="GO" id="GO:0044781">
    <property type="term" value="P:bacterial-type flagellum organization"/>
    <property type="evidence" value="ECO:0007669"/>
    <property type="project" value="UniProtKB-KW"/>
</dbReference>
<keyword evidence="6" id="KW-0282">Flagellum</keyword>
<evidence type="ECO:0000256" key="2">
    <source>
        <dbReference type="ARBA" id="ARBA00022795"/>
    </source>
</evidence>
<dbReference type="AlphaFoldDB" id="A0A484Y5V4"/>
<proteinExistence type="predicted"/>
<name>A0A484Y5V4_9ENTR</name>
<evidence type="ECO:0000256" key="1">
    <source>
        <dbReference type="ARBA" id="ARBA00021622"/>
    </source>
</evidence>
<keyword evidence="3" id="KW-0813">Transport</keyword>
<keyword evidence="6" id="KW-0966">Cell projection</keyword>
<evidence type="ECO:0000313" key="6">
    <source>
        <dbReference type="EMBL" id="VFS31007.1"/>
    </source>
</evidence>
<keyword evidence="3" id="KW-0653">Protein transport</keyword>
<keyword evidence="6" id="KW-0969">Cilium</keyword>
<evidence type="ECO:0000256" key="5">
    <source>
        <dbReference type="SAM" id="Phobius"/>
    </source>
</evidence>
<dbReference type="GO" id="GO:0009306">
    <property type="term" value="P:protein secretion"/>
    <property type="evidence" value="ECO:0007669"/>
    <property type="project" value="InterPro"/>
</dbReference>
<dbReference type="PANTHER" id="PTHR30531">
    <property type="entry name" value="FLAGELLAR BIOSYNTHETIC PROTEIN FLHB"/>
    <property type="match status" value="1"/>
</dbReference>
<feature type="transmembrane region" description="Helical" evidence="5">
    <location>
        <begin position="88"/>
        <end position="110"/>
    </location>
</feature>
<dbReference type="Pfam" id="PF01312">
    <property type="entry name" value="Bac_export_2"/>
    <property type="match status" value="1"/>
</dbReference>
<dbReference type="PANTHER" id="PTHR30531:SF12">
    <property type="entry name" value="FLAGELLAR BIOSYNTHETIC PROTEIN FLHB"/>
    <property type="match status" value="1"/>
</dbReference>
<evidence type="ECO:0000256" key="3">
    <source>
        <dbReference type="ARBA" id="ARBA00023225"/>
    </source>
</evidence>
<feature type="transmembrane region" description="Helical" evidence="5">
    <location>
        <begin position="32"/>
        <end position="49"/>
    </location>
</feature>